<dbReference type="EMBL" id="CP001291">
    <property type="protein sequence ID" value="ACK72007.1"/>
    <property type="molecule type" value="Genomic_DNA"/>
</dbReference>
<dbReference type="GO" id="GO:0032196">
    <property type="term" value="P:transposition"/>
    <property type="evidence" value="ECO:0007669"/>
    <property type="project" value="UniProtKB-KW"/>
</dbReference>
<keyword evidence="5" id="KW-0238">DNA-binding</keyword>
<dbReference type="AlphaFoldDB" id="B7KHR0"/>
<dbReference type="Pfam" id="PF07282">
    <property type="entry name" value="Cas12f1-like_TNB"/>
    <property type="match status" value="1"/>
</dbReference>
<protein>
    <submittedName>
        <fullName evidence="10">DNA (Cytosine-5-)-methyltransferase</fullName>
        <ecNumber evidence="10">2.1.1.37</ecNumber>
    </submittedName>
</protein>
<evidence type="ECO:0000313" key="11">
    <source>
        <dbReference type="Proteomes" id="UP000002384"/>
    </source>
</evidence>
<dbReference type="NCBIfam" id="NF040570">
    <property type="entry name" value="guided_TnpB"/>
    <property type="match status" value="1"/>
</dbReference>
<feature type="domain" description="Cas12f1-like TNB" evidence="8">
    <location>
        <begin position="306"/>
        <end position="372"/>
    </location>
</feature>
<dbReference type="GO" id="GO:0006310">
    <property type="term" value="P:DNA recombination"/>
    <property type="evidence" value="ECO:0007669"/>
    <property type="project" value="UniProtKB-KW"/>
</dbReference>
<dbReference type="InterPro" id="IPR010095">
    <property type="entry name" value="Cas12f1-like_TNB"/>
</dbReference>
<organism evidence="10 11">
    <name type="scientific">Gloeothece citriformis (strain PCC 7424)</name>
    <name type="common">Cyanothece sp. (strain PCC 7424)</name>
    <dbReference type="NCBI Taxonomy" id="65393"/>
    <lineage>
        <taxon>Bacteria</taxon>
        <taxon>Bacillati</taxon>
        <taxon>Cyanobacteriota</taxon>
        <taxon>Cyanophyceae</taxon>
        <taxon>Oscillatoriophycideae</taxon>
        <taxon>Chroococcales</taxon>
        <taxon>Aphanothecaceae</taxon>
        <taxon>Gloeothece</taxon>
        <taxon>Gloeothece citriformis</taxon>
    </lineage>
</organism>
<feature type="domain" description="Transposase putative helix-turn-helix" evidence="9">
    <location>
        <begin position="1"/>
        <end position="46"/>
    </location>
</feature>
<accession>B7KHR0</accession>
<dbReference type="OrthoDB" id="466512at2"/>
<dbReference type="EC" id="2.1.1.37" evidence="10"/>
<dbReference type="GO" id="GO:0003677">
    <property type="term" value="F:DNA binding"/>
    <property type="evidence" value="ECO:0007669"/>
    <property type="project" value="UniProtKB-KW"/>
</dbReference>
<comment type="similarity">
    <text evidence="1">In the C-terminal section; belongs to the transposase 35 family.</text>
</comment>
<evidence type="ECO:0000259" key="9">
    <source>
        <dbReference type="Pfam" id="PF12323"/>
    </source>
</evidence>
<evidence type="ECO:0000256" key="1">
    <source>
        <dbReference type="ARBA" id="ARBA00008761"/>
    </source>
</evidence>
<evidence type="ECO:0000256" key="4">
    <source>
        <dbReference type="ARBA" id="ARBA00022833"/>
    </source>
</evidence>
<dbReference type="Proteomes" id="UP000002384">
    <property type="component" value="Chromosome"/>
</dbReference>
<keyword evidence="10" id="KW-0808">Transferase</keyword>
<evidence type="ECO:0000256" key="2">
    <source>
        <dbReference type="ARBA" id="ARBA00022578"/>
    </source>
</evidence>
<name>B7KHR0_GLOC7</name>
<dbReference type="GO" id="GO:0046872">
    <property type="term" value="F:metal ion binding"/>
    <property type="evidence" value="ECO:0007669"/>
    <property type="project" value="UniProtKB-KW"/>
</dbReference>
<dbReference type="KEGG" id="cyc:PCC7424_3621"/>
<dbReference type="InterPro" id="IPR001959">
    <property type="entry name" value="Transposase"/>
</dbReference>
<dbReference type="Pfam" id="PF12323">
    <property type="entry name" value="HTH_OrfB_IS605"/>
    <property type="match status" value="1"/>
</dbReference>
<sequence>MLTCNYQFKLKPARQQVKEIENYLTACRKVWNYALAERKDWSNSRKSDTNKCSLEKEYIIPADAPYPSYKLQTASLTEARKVCTDLKDINAQVLQQVLRQLDRAFAQMKSLNKGFPRFKNKYRMRSFVFPQFKTNPIANNYIKLPSIGLVKMKLSRPIPEGFVLKQARVIRKASGYFINLCFQADVNVPNPFPHGNPLGIDIGLDYFAVTSNNELIKRPRFFNKLHRKLRLLQRRLKNKKKGSNNRHKLNRKIARLHQTLSDTRKDFHYKLAHRLCDGNGMIFVEDIDFRAWGRNMLCKHNLDASFGQFFEILSHVCWKRDVYFAKVDKNYTSQICPNCGVHTGKKELSERLYTCPECGFSCNRDFAASLVIRNRGLVAVGQPVNENACGDGLTGLDSNIKLVKNL</sequence>
<evidence type="ECO:0000256" key="3">
    <source>
        <dbReference type="ARBA" id="ARBA00022723"/>
    </source>
</evidence>
<evidence type="ECO:0000256" key="5">
    <source>
        <dbReference type="ARBA" id="ARBA00023125"/>
    </source>
</evidence>
<dbReference type="RefSeq" id="WP_015955600.1">
    <property type="nucleotide sequence ID" value="NC_011729.1"/>
</dbReference>
<keyword evidence="3" id="KW-0479">Metal-binding</keyword>
<evidence type="ECO:0000259" key="8">
    <source>
        <dbReference type="Pfam" id="PF07282"/>
    </source>
</evidence>
<evidence type="ECO:0000313" key="10">
    <source>
        <dbReference type="EMBL" id="ACK72007.1"/>
    </source>
</evidence>
<keyword evidence="6" id="KW-0233">DNA recombination</keyword>
<dbReference type="GO" id="GO:0003886">
    <property type="term" value="F:DNA (cytosine-5-)-methyltransferase activity"/>
    <property type="evidence" value="ECO:0007669"/>
    <property type="project" value="UniProtKB-EC"/>
</dbReference>
<keyword evidence="2" id="KW-0815">Transposition</keyword>
<dbReference type="Pfam" id="PF01385">
    <property type="entry name" value="OrfB_IS605"/>
    <property type="match status" value="1"/>
</dbReference>
<dbReference type="HOGENOM" id="CLU_032903_0_1_3"/>
<keyword evidence="11" id="KW-1185">Reference proteome</keyword>
<feature type="domain" description="Probable transposase IS891/IS1136/IS1341" evidence="7">
    <location>
        <begin position="189"/>
        <end position="290"/>
    </location>
</feature>
<dbReference type="GO" id="GO:0032259">
    <property type="term" value="P:methylation"/>
    <property type="evidence" value="ECO:0007669"/>
    <property type="project" value="UniProtKB-KW"/>
</dbReference>
<proteinExistence type="inferred from homology"/>
<dbReference type="eggNOG" id="COG0675">
    <property type="taxonomic scope" value="Bacteria"/>
</dbReference>
<evidence type="ECO:0000256" key="6">
    <source>
        <dbReference type="ARBA" id="ARBA00023172"/>
    </source>
</evidence>
<reference evidence="11" key="1">
    <citation type="journal article" date="2011" name="MBio">
        <title>Novel metabolic attributes of the genus Cyanothece, comprising a group of unicellular nitrogen-fixing Cyanobacteria.</title>
        <authorList>
            <person name="Bandyopadhyay A."/>
            <person name="Elvitigala T."/>
            <person name="Welsh E."/>
            <person name="Stockel J."/>
            <person name="Liberton M."/>
            <person name="Min H."/>
            <person name="Sherman L.A."/>
            <person name="Pakrasi H.B."/>
        </authorList>
    </citation>
    <scope>NUCLEOTIDE SEQUENCE [LARGE SCALE GENOMIC DNA]</scope>
    <source>
        <strain evidence="11">PCC 7424</strain>
    </source>
</reference>
<evidence type="ECO:0000259" key="7">
    <source>
        <dbReference type="Pfam" id="PF01385"/>
    </source>
</evidence>
<keyword evidence="4" id="KW-0862">Zinc</keyword>
<keyword evidence="10" id="KW-0489">Methyltransferase</keyword>
<dbReference type="InterPro" id="IPR021027">
    <property type="entry name" value="Transposase_put_HTH"/>
</dbReference>
<gene>
    <name evidence="10" type="ordered locus">PCC7424_3621</name>
</gene>